<dbReference type="Gene3D" id="2.60.120.230">
    <property type="match status" value="1"/>
</dbReference>
<dbReference type="Proteomes" id="UP001500888">
    <property type="component" value="Unassembled WGS sequence"/>
</dbReference>
<keyword evidence="5" id="KW-1185">Reference proteome</keyword>
<dbReference type="SUPFAM" id="SSF49742">
    <property type="entry name" value="PHM/PNGase F"/>
    <property type="match status" value="2"/>
</dbReference>
<dbReference type="PROSITE" id="PS51257">
    <property type="entry name" value="PROKAR_LIPOPROTEIN"/>
    <property type="match status" value="1"/>
</dbReference>
<protein>
    <recommendedName>
        <fullName evidence="3">Copper type II ascorbate-dependent monooxygenase C-terminal domain-containing protein</fullName>
    </recommendedName>
</protein>
<accession>A0ABP7HNU7</accession>
<proteinExistence type="predicted"/>
<dbReference type="InterPro" id="IPR014784">
    <property type="entry name" value="Cu2_ascorb_mOase-like_C"/>
</dbReference>
<dbReference type="RefSeq" id="WP_344937096.1">
    <property type="nucleotide sequence ID" value="NZ_BAAAZR010000002.1"/>
</dbReference>
<organism evidence="4 5">
    <name type="scientific">Sphaerisporangium flaviroseum</name>
    <dbReference type="NCBI Taxonomy" id="509199"/>
    <lineage>
        <taxon>Bacteria</taxon>
        <taxon>Bacillati</taxon>
        <taxon>Actinomycetota</taxon>
        <taxon>Actinomycetes</taxon>
        <taxon>Streptosporangiales</taxon>
        <taxon>Streptosporangiaceae</taxon>
        <taxon>Sphaerisporangium</taxon>
    </lineage>
</organism>
<dbReference type="InterPro" id="IPR024548">
    <property type="entry name" value="Cu2_monoox_C"/>
</dbReference>
<sequence>MERTVRTKRWPGGAALVLAVGLLVASCSGGGDPAPKNPSAAAATATHGGHGKPFQAPPAAPLRASERFVDLKLAQPYTPAAPSGGTDEYRCFLVDPKLADRAFLTGSQFLPQNTALVHHAIIFRIGLDQAKEAEKLDAGTPGEGWTCFGDAGVDDGAWVGHWAPGANETLLSAKVGYPMPAGSRLIVQVHYNLLATGGKPGGSDRSGIRLRLTDGKADLAALDTAQLVAPIELPCATDESGPLCDREAAVKDVAGRFGKQAENTVTQLNQFCNDARPPVPGPTQHCDQPARQAGTVYAVAGHMHLLGRSIKVELNPGTSRARTLLDIPTYDFDEQAIRPLAKPVKIKATDVVRVTCTHDAGLRKLLPALHGTPPRYVVWGEGTSDEMCLGLLVWTPRPPVEG</sequence>
<dbReference type="Pfam" id="PF03712">
    <property type="entry name" value="Cu2_monoox_C"/>
    <property type="match status" value="1"/>
</dbReference>
<keyword evidence="1" id="KW-1015">Disulfide bond</keyword>
<evidence type="ECO:0000313" key="4">
    <source>
        <dbReference type="EMBL" id="GAA3800640.1"/>
    </source>
</evidence>
<reference evidence="5" key="1">
    <citation type="journal article" date="2019" name="Int. J. Syst. Evol. Microbiol.">
        <title>The Global Catalogue of Microorganisms (GCM) 10K type strain sequencing project: providing services to taxonomists for standard genome sequencing and annotation.</title>
        <authorList>
            <consortium name="The Broad Institute Genomics Platform"/>
            <consortium name="The Broad Institute Genome Sequencing Center for Infectious Disease"/>
            <person name="Wu L."/>
            <person name="Ma J."/>
        </authorList>
    </citation>
    <scope>NUCLEOTIDE SEQUENCE [LARGE SCALE GENOMIC DNA]</scope>
    <source>
        <strain evidence="5">JCM 16908</strain>
    </source>
</reference>
<dbReference type="PANTHER" id="PTHR10157:SF23">
    <property type="entry name" value="MOXD1 HOMOLOG 1"/>
    <property type="match status" value="1"/>
</dbReference>
<feature type="domain" description="Copper type II ascorbate-dependent monooxygenase C-terminal" evidence="3">
    <location>
        <begin position="295"/>
        <end position="394"/>
    </location>
</feature>
<evidence type="ECO:0000256" key="2">
    <source>
        <dbReference type="SAM" id="MobiDB-lite"/>
    </source>
</evidence>
<gene>
    <name evidence="4" type="ORF">GCM10022226_20310</name>
</gene>
<feature type="region of interest" description="Disordered" evidence="2">
    <location>
        <begin position="31"/>
        <end position="59"/>
    </location>
</feature>
<evidence type="ECO:0000256" key="1">
    <source>
        <dbReference type="ARBA" id="ARBA00023157"/>
    </source>
</evidence>
<dbReference type="InterPro" id="IPR036939">
    <property type="entry name" value="Cu2_ascorb_mOase_N_sf"/>
</dbReference>
<dbReference type="PANTHER" id="PTHR10157">
    <property type="entry name" value="DOPAMINE BETA HYDROXYLASE RELATED"/>
    <property type="match status" value="1"/>
</dbReference>
<evidence type="ECO:0000259" key="3">
    <source>
        <dbReference type="Pfam" id="PF03712"/>
    </source>
</evidence>
<dbReference type="EMBL" id="BAAAZR010000002">
    <property type="protein sequence ID" value="GAA3800640.1"/>
    <property type="molecule type" value="Genomic_DNA"/>
</dbReference>
<evidence type="ECO:0000313" key="5">
    <source>
        <dbReference type="Proteomes" id="UP001500888"/>
    </source>
</evidence>
<name>A0ABP7HNU7_9ACTN</name>
<dbReference type="InterPro" id="IPR000945">
    <property type="entry name" value="DBH-like"/>
</dbReference>
<comment type="caution">
    <text evidence="4">The sequence shown here is derived from an EMBL/GenBank/DDBJ whole genome shotgun (WGS) entry which is preliminary data.</text>
</comment>
<dbReference type="Gene3D" id="2.60.120.310">
    <property type="entry name" value="Copper type II, ascorbate-dependent monooxygenase, N-terminal domain"/>
    <property type="match status" value="1"/>
</dbReference>
<dbReference type="InterPro" id="IPR008977">
    <property type="entry name" value="PHM/PNGase_F_dom_sf"/>
</dbReference>